<keyword evidence="1" id="KW-0812">Transmembrane</keyword>
<reference evidence="2 3" key="1">
    <citation type="submission" date="2019-09" db="EMBL/GenBank/DDBJ databases">
        <authorList>
            <person name="Chandra G."/>
            <person name="Truman W A."/>
        </authorList>
    </citation>
    <scope>NUCLEOTIDE SEQUENCE [LARGE SCALE GENOMIC DNA]</scope>
    <source>
        <strain evidence="2">PS870</strain>
    </source>
</reference>
<accession>A0A5E7LY17</accession>
<evidence type="ECO:0000313" key="3">
    <source>
        <dbReference type="Proteomes" id="UP000349468"/>
    </source>
</evidence>
<name>A0A5E7LY17_PSEFL</name>
<keyword evidence="1" id="KW-0472">Membrane</keyword>
<keyword evidence="1" id="KW-1133">Transmembrane helix</keyword>
<proteinExistence type="predicted"/>
<organism evidence="2 3">
    <name type="scientific">Pseudomonas fluorescens</name>
    <dbReference type="NCBI Taxonomy" id="294"/>
    <lineage>
        <taxon>Bacteria</taxon>
        <taxon>Pseudomonadati</taxon>
        <taxon>Pseudomonadota</taxon>
        <taxon>Gammaproteobacteria</taxon>
        <taxon>Pseudomonadales</taxon>
        <taxon>Pseudomonadaceae</taxon>
        <taxon>Pseudomonas</taxon>
    </lineage>
</organism>
<protein>
    <submittedName>
        <fullName evidence="2">Uncharacterized protein</fullName>
    </submittedName>
</protein>
<evidence type="ECO:0000313" key="2">
    <source>
        <dbReference type="EMBL" id="VVP19210.1"/>
    </source>
</evidence>
<sequence>MNTAELVVGGLCGVVIVSMFVWMGVALRVGHVYMDQMLGHLKNSPSVVALAALRKGGPWGRLMLIGGISGFVTFSGFYSKRGGVSAEDISSFPPPLKRKLVVLQWGSIGLFAALALLVLVGKSGILR</sequence>
<dbReference type="EMBL" id="CABVIK010000012">
    <property type="protein sequence ID" value="VVP19210.1"/>
    <property type="molecule type" value="Genomic_DNA"/>
</dbReference>
<dbReference type="AlphaFoldDB" id="A0A5E7LY17"/>
<feature type="transmembrane region" description="Helical" evidence="1">
    <location>
        <begin position="62"/>
        <end position="80"/>
    </location>
</feature>
<gene>
    <name evidence="2" type="ORF">PS870_03732</name>
</gene>
<dbReference type="Proteomes" id="UP000349468">
    <property type="component" value="Unassembled WGS sequence"/>
</dbReference>
<evidence type="ECO:0000256" key="1">
    <source>
        <dbReference type="SAM" id="Phobius"/>
    </source>
</evidence>
<feature type="transmembrane region" description="Helical" evidence="1">
    <location>
        <begin position="6"/>
        <end position="27"/>
    </location>
</feature>
<dbReference type="RefSeq" id="WP_154912788.1">
    <property type="nucleotide sequence ID" value="NZ_CABVIK010000012.1"/>
</dbReference>
<feature type="transmembrane region" description="Helical" evidence="1">
    <location>
        <begin position="100"/>
        <end position="120"/>
    </location>
</feature>